<name>A0ABN8ZZI5_RANTA</name>
<sequence>MATTASVGLALDFRSAPRQSRDTPEARPGPAGKRAAPAHPAADGDQVWPEDTLQPSELTARLPPLHAAVPDRNFRPLPPPLCLAQGSHAKVGNLLSFLKALRIVFKKTLQTLKDE</sequence>
<proteinExistence type="predicted"/>
<dbReference type="Proteomes" id="UP001176941">
    <property type="component" value="Chromosome 8"/>
</dbReference>
<keyword evidence="3" id="KW-1185">Reference proteome</keyword>
<feature type="compositionally biased region" description="Low complexity" evidence="1">
    <location>
        <begin position="26"/>
        <end position="41"/>
    </location>
</feature>
<evidence type="ECO:0000313" key="3">
    <source>
        <dbReference type="Proteomes" id="UP001176941"/>
    </source>
</evidence>
<protein>
    <submittedName>
        <fullName evidence="2">Uncharacterized protein</fullName>
    </submittedName>
</protein>
<feature type="region of interest" description="Disordered" evidence="1">
    <location>
        <begin position="1"/>
        <end position="54"/>
    </location>
</feature>
<dbReference type="EMBL" id="OX459944">
    <property type="protein sequence ID" value="CAI9178820.1"/>
    <property type="molecule type" value="Genomic_DNA"/>
</dbReference>
<accession>A0ABN8ZZI5</accession>
<evidence type="ECO:0000313" key="2">
    <source>
        <dbReference type="EMBL" id="CAI9178820.1"/>
    </source>
</evidence>
<gene>
    <name evidence="2" type="ORF">MRATA1EN1_LOCUS27782</name>
</gene>
<reference evidence="2" key="1">
    <citation type="submission" date="2023-04" db="EMBL/GenBank/DDBJ databases">
        <authorList>
            <consortium name="ELIXIR-Norway"/>
        </authorList>
    </citation>
    <scope>NUCLEOTIDE SEQUENCE [LARGE SCALE GENOMIC DNA]</scope>
</reference>
<organism evidence="2 3">
    <name type="scientific">Rangifer tarandus platyrhynchus</name>
    <name type="common">Svalbard reindeer</name>
    <dbReference type="NCBI Taxonomy" id="3082113"/>
    <lineage>
        <taxon>Eukaryota</taxon>
        <taxon>Metazoa</taxon>
        <taxon>Chordata</taxon>
        <taxon>Craniata</taxon>
        <taxon>Vertebrata</taxon>
        <taxon>Euteleostomi</taxon>
        <taxon>Mammalia</taxon>
        <taxon>Eutheria</taxon>
        <taxon>Laurasiatheria</taxon>
        <taxon>Artiodactyla</taxon>
        <taxon>Ruminantia</taxon>
        <taxon>Pecora</taxon>
        <taxon>Cervidae</taxon>
        <taxon>Odocoileinae</taxon>
        <taxon>Rangifer</taxon>
    </lineage>
</organism>
<evidence type="ECO:0000256" key="1">
    <source>
        <dbReference type="SAM" id="MobiDB-lite"/>
    </source>
</evidence>